<evidence type="ECO:0000313" key="18">
    <source>
        <dbReference type="Proteomes" id="UP000663829"/>
    </source>
</evidence>
<feature type="region of interest" description="Disordered" evidence="13">
    <location>
        <begin position="948"/>
        <end position="968"/>
    </location>
</feature>
<dbReference type="CDD" id="cd11304">
    <property type="entry name" value="Cadherin_repeat"/>
    <property type="match status" value="6"/>
</dbReference>
<comment type="subcellular location">
    <subcellularLocation>
        <location evidence="1">Cell membrane</location>
        <topology evidence="1">Single-pass type I membrane protein</topology>
    </subcellularLocation>
</comment>
<keyword evidence="6" id="KW-0677">Repeat</keyword>
<evidence type="ECO:0000256" key="1">
    <source>
        <dbReference type="ARBA" id="ARBA00004251"/>
    </source>
</evidence>
<dbReference type="FunFam" id="2.60.40.60:FF:000002">
    <property type="entry name" value="Protocadherin alpha 2"/>
    <property type="match status" value="1"/>
</dbReference>
<comment type="caution">
    <text evidence="16">The sequence shown here is derived from an EMBL/GenBank/DDBJ whole genome shotgun (WGS) entry which is preliminary data.</text>
</comment>
<keyword evidence="10 14" id="KW-0472">Membrane</keyword>
<keyword evidence="11" id="KW-0325">Glycoprotein</keyword>
<evidence type="ECO:0000256" key="12">
    <source>
        <dbReference type="PROSITE-ProRule" id="PRU00043"/>
    </source>
</evidence>
<keyword evidence="8" id="KW-0130">Cell adhesion</keyword>
<dbReference type="InterPro" id="IPR020894">
    <property type="entry name" value="Cadherin_CS"/>
</dbReference>
<dbReference type="OrthoDB" id="6252479at2759"/>
<keyword evidence="7 12" id="KW-0106">Calcium</keyword>
<feature type="transmembrane region" description="Helical" evidence="14">
    <location>
        <begin position="867"/>
        <end position="891"/>
    </location>
</feature>
<evidence type="ECO:0000256" key="4">
    <source>
        <dbReference type="ARBA" id="ARBA00022723"/>
    </source>
</evidence>
<dbReference type="PANTHER" id="PTHR24028:SF146">
    <property type="entry name" value="CADHERIN 96CB, ISOFORM D-RELATED"/>
    <property type="match status" value="1"/>
</dbReference>
<feature type="domain" description="Cadherin" evidence="15">
    <location>
        <begin position="592"/>
        <end position="731"/>
    </location>
</feature>
<evidence type="ECO:0000256" key="2">
    <source>
        <dbReference type="ARBA" id="ARBA00022475"/>
    </source>
</evidence>
<dbReference type="PRINTS" id="PR00205">
    <property type="entry name" value="CADHERIN"/>
</dbReference>
<dbReference type="EMBL" id="CAJNOQ010000163">
    <property type="protein sequence ID" value="CAF0766287.1"/>
    <property type="molecule type" value="Genomic_DNA"/>
</dbReference>
<evidence type="ECO:0000256" key="13">
    <source>
        <dbReference type="SAM" id="MobiDB-lite"/>
    </source>
</evidence>
<feature type="domain" description="Cadherin" evidence="15">
    <location>
        <begin position="8"/>
        <end position="122"/>
    </location>
</feature>
<dbReference type="InterPro" id="IPR002126">
    <property type="entry name" value="Cadherin-like_dom"/>
</dbReference>
<dbReference type="Gene3D" id="2.60.40.60">
    <property type="entry name" value="Cadherins"/>
    <property type="match status" value="6"/>
</dbReference>
<dbReference type="FunFam" id="2.60.40.60:FF:000007">
    <property type="entry name" value="Protocadherin alpha 2"/>
    <property type="match status" value="1"/>
</dbReference>
<evidence type="ECO:0000256" key="10">
    <source>
        <dbReference type="ARBA" id="ARBA00023136"/>
    </source>
</evidence>
<accession>A0A813QFC2</accession>
<proteinExistence type="predicted"/>
<dbReference type="Proteomes" id="UP000681722">
    <property type="component" value="Unassembled WGS sequence"/>
</dbReference>
<dbReference type="PROSITE" id="PS00232">
    <property type="entry name" value="CADHERIN_1"/>
    <property type="match status" value="2"/>
</dbReference>
<dbReference type="SUPFAM" id="SSF49313">
    <property type="entry name" value="Cadherin-like"/>
    <property type="match status" value="5"/>
</dbReference>
<evidence type="ECO:0000256" key="11">
    <source>
        <dbReference type="ARBA" id="ARBA00023180"/>
    </source>
</evidence>
<dbReference type="InterPro" id="IPR050174">
    <property type="entry name" value="Protocadherin/Cadherin-CA"/>
</dbReference>
<feature type="domain" description="Cadherin" evidence="15">
    <location>
        <begin position="123"/>
        <end position="228"/>
    </location>
</feature>
<organism evidence="16 18">
    <name type="scientific">Didymodactylos carnosus</name>
    <dbReference type="NCBI Taxonomy" id="1234261"/>
    <lineage>
        <taxon>Eukaryota</taxon>
        <taxon>Metazoa</taxon>
        <taxon>Spiralia</taxon>
        <taxon>Gnathifera</taxon>
        <taxon>Rotifera</taxon>
        <taxon>Eurotatoria</taxon>
        <taxon>Bdelloidea</taxon>
        <taxon>Philodinida</taxon>
        <taxon>Philodinidae</taxon>
        <taxon>Didymodactylos</taxon>
    </lineage>
</organism>
<reference evidence="16" key="1">
    <citation type="submission" date="2021-02" db="EMBL/GenBank/DDBJ databases">
        <authorList>
            <person name="Nowell W R."/>
        </authorList>
    </citation>
    <scope>NUCLEOTIDE SEQUENCE</scope>
</reference>
<dbReference type="PROSITE" id="PS50268">
    <property type="entry name" value="CADHERIN_2"/>
    <property type="match status" value="6"/>
</dbReference>
<keyword evidence="9 14" id="KW-1133">Transmembrane helix</keyword>
<dbReference type="GO" id="GO:0007156">
    <property type="term" value="P:homophilic cell adhesion via plasma membrane adhesion molecules"/>
    <property type="evidence" value="ECO:0007669"/>
    <property type="project" value="InterPro"/>
</dbReference>
<protein>
    <recommendedName>
        <fullName evidence="15">Cadherin domain-containing protein</fullName>
    </recommendedName>
</protein>
<evidence type="ECO:0000256" key="8">
    <source>
        <dbReference type="ARBA" id="ARBA00022889"/>
    </source>
</evidence>
<dbReference type="GO" id="GO:0005509">
    <property type="term" value="F:calcium ion binding"/>
    <property type="evidence" value="ECO:0007669"/>
    <property type="project" value="UniProtKB-UniRule"/>
</dbReference>
<feature type="domain" description="Cadherin" evidence="15">
    <location>
        <begin position="229"/>
        <end position="336"/>
    </location>
</feature>
<evidence type="ECO:0000313" key="17">
    <source>
        <dbReference type="EMBL" id="CAF3547704.1"/>
    </source>
</evidence>
<evidence type="ECO:0000256" key="7">
    <source>
        <dbReference type="ARBA" id="ARBA00022837"/>
    </source>
</evidence>
<keyword evidence="5" id="KW-0732">Signal</keyword>
<dbReference type="GO" id="GO:0005886">
    <property type="term" value="C:plasma membrane"/>
    <property type="evidence" value="ECO:0007669"/>
    <property type="project" value="UniProtKB-SubCell"/>
</dbReference>
<dbReference type="FunFam" id="2.60.40.60:FF:000123">
    <property type="entry name" value="Protocadherin beta 4"/>
    <property type="match status" value="1"/>
</dbReference>
<sequence length="1031" mass="117686">MMFINIVHADFYTVTTTEKLPVSSTVAKLRDIFHDESMTQNNNIDFSMAKRDEYPYMYFIINHSGRGILTIQKPIDRDELCRTRKCRCDQCDLQLEIILNPHFNIELLTIRVLDINDHIPQFSYENFNLSIVENAKIGSVLKLEPAVDRDYGQNSIIAYHLIPSSGLPFVVQYDINRGDLSLIVHEQLDREKDSSYTFLLVASDGGNQTGFVRIFVTIQDVNDHSPIFDKSHYYSNISENSPIGTVLVQVHANDFDEGRNAQLTYQLLSSSHDETTSCFDLNENTGQIRLTCQLDYEYRQQYSLEIEAKDDGEGSKTGYCTVHVNVVNVNDNRPLFQLYPSQLESIPYSSSHEKTNVYTQIDQEHIILYLSESFQPNTVLFSFIITDNDFGDSGQVTWKLVNNNSNQQLPFDISRAADNAGDLRLIQSLDRESIEQYKFGIMASDNGNPRLTTVLDIHVIVTDVNDVSPKFLQQNMTATVNEHVSISDTNGYEVYHVQAYDSDKGLNGKIEYQIITTDNDIKHSFTIDQQTGIIRAIKSFDREIRDKYAMEVEARDKGNLSRASRTNIVFFITDQNDHAPMCYDLSDNQTIDQSKIKWLVKESSAYGTIIGRIQCHDVDIGQNGLLGYNIHYNDSETMTMIPFSINSQNITKTISQSNQMLLIIFTVNGIMDRELKSTYDIFIQVFDNGNPRHLTFIPIIVAIVDVDDKCAKLDSLSKTLVMINRDLIPIFNRQLYEKYIRVNENITFDLININPIKNSYYVKLYSNGSLVIHSSSIDDGYLSLNIQIKNFDGITSCIVLETIVFYIGSNDTDWTSSKLTQDILLRTNETHGKRNSNSRSANYNTLSTTEQTFFKQFKNSTPTKSQYIIIIVISLSIFIFVLVFATIFCMIDRIFKKKKCKSNSSQNGHILKTHITANGINKQQQEKNGKRICSPNKTYDIDKIKSPSKKRLTNDVRSNSSPPSPANYIRLNATRTTPRLNHSSRSNSIMSNVDLTAIYTRGYSYTPIEIDDFYPPDFNDNKGIELRMTTV</sequence>
<dbReference type="SMART" id="SM00112">
    <property type="entry name" value="CA"/>
    <property type="match status" value="6"/>
</dbReference>
<keyword evidence="3 14" id="KW-0812">Transmembrane</keyword>
<keyword evidence="18" id="KW-1185">Reference proteome</keyword>
<evidence type="ECO:0000256" key="6">
    <source>
        <dbReference type="ARBA" id="ARBA00022737"/>
    </source>
</evidence>
<dbReference type="Pfam" id="PF00028">
    <property type="entry name" value="Cadherin"/>
    <property type="match status" value="4"/>
</dbReference>
<dbReference type="Proteomes" id="UP000663829">
    <property type="component" value="Unassembled WGS sequence"/>
</dbReference>
<dbReference type="AlphaFoldDB" id="A0A813QFC2"/>
<evidence type="ECO:0000256" key="5">
    <source>
        <dbReference type="ARBA" id="ARBA00022729"/>
    </source>
</evidence>
<feature type="domain" description="Cadherin" evidence="15">
    <location>
        <begin position="472"/>
        <end position="582"/>
    </location>
</feature>
<evidence type="ECO:0000259" key="15">
    <source>
        <dbReference type="PROSITE" id="PS50268"/>
    </source>
</evidence>
<feature type="domain" description="Cadherin" evidence="15">
    <location>
        <begin position="362"/>
        <end position="471"/>
    </location>
</feature>
<dbReference type="PANTHER" id="PTHR24028">
    <property type="entry name" value="CADHERIN-87A"/>
    <property type="match status" value="1"/>
</dbReference>
<evidence type="ECO:0000256" key="14">
    <source>
        <dbReference type="SAM" id="Phobius"/>
    </source>
</evidence>
<name>A0A813QFC2_9BILA</name>
<keyword evidence="4" id="KW-0479">Metal-binding</keyword>
<evidence type="ECO:0000313" key="16">
    <source>
        <dbReference type="EMBL" id="CAF0766287.1"/>
    </source>
</evidence>
<dbReference type="InterPro" id="IPR015919">
    <property type="entry name" value="Cadherin-like_sf"/>
</dbReference>
<evidence type="ECO:0000256" key="9">
    <source>
        <dbReference type="ARBA" id="ARBA00022989"/>
    </source>
</evidence>
<evidence type="ECO:0000256" key="3">
    <source>
        <dbReference type="ARBA" id="ARBA00022692"/>
    </source>
</evidence>
<dbReference type="FunFam" id="2.60.40.60:FF:000092">
    <property type="entry name" value="Protocadherin 8"/>
    <property type="match status" value="1"/>
</dbReference>
<keyword evidence="2" id="KW-1003">Cell membrane</keyword>
<dbReference type="EMBL" id="CAJOBC010000163">
    <property type="protein sequence ID" value="CAF3547704.1"/>
    <property type="molecule type" value="Genomic_DNA"/>
</dbReference>
<gene>
    <name evidence="16" type="ORF">GPM918_LOCUS1668</name>
    <name evidence="17" type="ORF">SRO942_LOCUS1668</name>
</gene>